<proteinExistence type="inferred from homology"/>
<evidence type="ECO:0000256" key="4">
    <source>
        <dbReference type="ARBA" id="ARBA00022763"/>
    </source>
</evidence>
<dbReference type="SUPFAM" id="SSF55920">
    <property type="entry name" value="Creatinase/aminopeptidase"/>
    <property type="match status" value="1"/>
</dbReference>
<dbReference type="FunFam" id="2.30.29.150:FF:000003">
    <property type="entry name" value="FACT complex subunit SPT16"/>
    <property type="match status" value="1"/>
</dbReference>
<dbReference type="Pfam" id="PF14826">
    <property type="entry name" value="FACT-Spt16_Nlob"/>
    <property type="match status" value="1"/>
</dbReference>
<reference evidence="16" key="2">
    <citation type="submission" date="2023-11" db="UniProtKB">
        <authorList>
            <consortium name="WormBaseParasite"/>
        </authorList>
    </citation>
    <scope>IDENTIFICATION</scope>
</reference>
<comment type="function">
    <text evidence="10">Component of the FACT complex, a general chromatin factor that acts to reorganize nucleosomes. The FACT complex is involved in multiple processes that require DNA as a template such as mRNA elongation, DNA replication and DNA repair. During transcription elongation the FACT complex acts as a histone chaperone that both destabilizes and restores nucleosomal structure. It facilitates the passage of RNA polymerase II and transcription by promoting the dissociation of one histone H2A-H2B dimer from the nucleosome, then subsequently promotes the reestablishment of the nucleosome following the passage of RNA polymerase II.</text>
</comment>
<keyword evidence="9 10" id="KW-0539">Nucleus</keyword>
<dbReference type="GO" id="GO:0035101">
    <property type="term" value="C:FACT complex"/>
    <property type="evidence" value="ECO:0007669"/>
    <property type="project" value="UniProtKB-UniRule"/>
</dbReference>
<evidence type="ECO:0000259" key="14">
    <source>
        <dbReference type="SMART" id="SM01287"/>
    </source>
</evidence>
<reference evidence="15" key="1">
    <citation type="submission" date="2022-06" db="EMBL/GenBank/DDBJ databases">
        <authorList>
            <person name="Berger JAMES D."/>
            <person name="Berger JAMES D."/>
        </authorList>
    </citation>
    <scope>NUCLEOTIDE SEQUENCE [LARGE SCALE GENOMIC DNA]</scope>
</reference>
<feature type="domain" description="Histone chaperone RTT106/FACT complex subunit SPT16-like middle" evidence="14">
    <location>
        <begin position="853"/>
        <end position="943"/>
    </location>
</feature>
<dbReference type="InterPro" id="IPR011993">
    <property type="entry name" value="PH-like_dom_sf"/>
</dbReference>
<feature type="compositionally biased region" description="Basic and acidic residues" evidence="11">
    <location>
        <begin position="503"/>
        <end position="523"/>
    </location>
</feature>
<dbReference type="Gene3D" id="3.40.350.10">
    <property type="entry name" value="Creatinase/prolidase N-terminal domain"/>
    <property type="match status" value="1"/>
</dbReference>
<dbReference type="FunFam" id="3.90.230.10:FF:000005">
    <property type="entry name" value="FACT complex subunit spt16"/>
    <property type="match status" value="1"/>
</dbReference>
<evidence type="ECO:0000259" key="13">
    <source>
        <dbReference type="SMART" id="SM01286"/>
    </source>
</evidence>
<dbReference type="Pfam" id="PF00557">
    <property type="entry name" value="Peptidase_M24"/>
    <property type="match status" value="1"/>
</dbReference>
<accession>A0AA85IT42</accession>
<dbReference type="Pfam" id="PF08644">
    <property type="entry name" value="SPT16"/>
    <property type="match status" value="1"/>
</dbReference>
<dbReference type="AlphaFoldDB" id="A0AA85IT42"/>
<keyword evidence="3 10" id="KW-0235">DNA replication</keyword>
<dbReference type="SMART" id="SM01286">
    <property type="entry name" value="SPT16"/>
    <property type="match status" value="1"/>
</dbReference>
<dbReference type="PANTHER" id="PTHR13980">
    <property type="entry name" value="CDC68 RELATED"/>
    <property type="match status" value="1"/>
</dbReference>
<name>A0AA85IT42_TRIRE</name>
<feature type="compositionally biased region" description="Acidic residues" evidence="11">
    <location>
        <begin position="1015"/>
        <end position="1039"/>
    </location>
</feature>
<feature type="domain" description="FACT complex subunit SPT16 middle" evidence="13">
    <location>
        <begin position="574"/>
        <end position="734"/>
    </location>
</feature>
<keyword evidence="4 10" id="KW-0227">DNA damage</keyword>
<dbReference type="SMART" id="SM01287">
    <property type="entry name" value="Rtt106"/>
    <property type="match status" value="1"/>
</dbReference>
<comment type="subcellular location">
    <subcellularLocation>
        <location evidence="10">Nucleus</location>
    </subcellularLocation>
    <subcellularLocation>
        <location evidence="10">Chromosome</location>
    </subcellularLocation>
</comment>
<dbReference type="GO" id="GO:0006281">
    <property type="term" value="P:DNA repair"/>
    <property type="evidence" value="ECO:0007669"/>
    <property type="project" value="UniProtKB-UniRule"/>
</dbReference>
<dbReference type="InterPro" id="IPR040258">
    <property type="entry name" value="Spt16"/>
</dbReference>
<dbReference type="Gene3D" id="2.30.29.150">
    <property type="match status" value="1"/>
</dbReference>
<evidence type="ECO:0000256" key="5">
    <source>
        <dbReference type="ARBA" id="ARBA00023015"/>
    </source>
</evidence>
<comment type="similarity">
    <text evidence="1 10">Belongs to the peptidase M24 family. SPT16 subfamily.</text>
</comment>
<keyword evidence="7 10" id="KW-0804">Transcription</keyword>
<dbReference type="GO" id="GO:0006260">
    <property type="term" value="P:DNA replication"/>
    <property type="evidence" value="ECO:0007669"/>
    <property type="project" value="UniProtKB-KW"/>
</dbReference>
<keyword evidence="8 10" id="KW-0234">DNA repair</keyword>
<dbReference type="Pfam" id="PF24824">
    <property type="entry name" value="PH_SPT16"/>
    <property type="match status" value="1"/>
</dbReference>
<evidence type="ECO:0000256" key="2">
    <source>
        <dbReference type="ARBA" id="ARBA00022454"/>
    </source>
</evidence>
<dbReference type="InterPro" id="IPR036005">
    <property type="entry name" value="Creatinase/aminopeptidase-like"/>
</dbReference>
<dbReference type="FunFam" id="2.30.29.30:FF:000017">
    <property type="entry name" value="FACT complex subunit SPT16"/>
    <property type="match status" value="1"/>
</dbReference>
<feature type="compositionally biased region" description="Acidic residues" evidence="11">
    <location>
        <begin position="432"/>
        <end position="451"/>
    </location>
</feature>
<dbReference type="InterPro" id="IPR013719">
    <property type="entry name" value="RTT106/SPT16-like_middle_dom"/>
</dbReference>
<evidence type="ECO:0000256" key="6">
    <source>
        <dbReference type="ARBA" id="ARBA00023054"/>
    </source>
</evidence>
<feature type="compositionally biased region" description="Basic and acidic residues" evidence="11">
    <location>
        <begin position="1040"/>
        <end position="1058"/>
    </location>
</feature>
<dbReference type="PANTHER" id="PTHR13980:SF15">
    <property type="entry name" value="FACT COMPLEX SUBUNIT SPT16"/>
    <property type="match status" value="1"/>
</dbReference>
<dbReference type="InterPro" id="IPR013953">
    <property type="entry name" value="FACT_SPT16_M"/>
</dbReference>
<dbReference type="InterPro" id="IPR029149">
    <property type="entry name" value="Creatin/AminoP/Spt16_N"/>
</dbReference>
<protein>
    <recommendedName>
        <fullName evidence="10">FACT complex subunit</fullName>
    </recommendedName>
</protein>
<dbReference type="SMART" id="SM01285">
    <property type="entry name" value="FACT-Spt16_Nlob"/>
    <property type="match status" value="1"/>
</dbReference>
<evidence type="ECO:0000256" key="9">
    <source>
        <dbReference type="ARBA" id="ARBA00023242"/>
    </source>
</evidence>
<dbReference type="InterPro" id="IPR056595">
    <property type="entry name" value="Fact-SPT16_PH"/>
</dbReference>
<evidence type="ECO:0000256" key="10">
    <source>
        <dbReference type="RuleBase" id="RU367052"/>
    </source>
</evidence>
<feature type="compositionally biased region" description="Acidic residues" evidence="11">
    <location>
        <begin position="974"/>
        <end position="991"/>
    </location>
</feature>
<sequence>MCALNLDIGSFERRFNKLYADWEDPKSQLHDVESIALPAGKVDSVYGKTLSLHMWLFGYELQDTIIVLNKQSMVILCGKKKLDFLHPLENRQFGKHTVVLIPRNPADKDKAGIKKLIDYLKISGKSGKVGHLAKDKFVSELTEAFSASLREENFQLVDVSGAISEVLAVKDDAELALLKKASDVTCAVFTKHLKEQIMDVIDSDRKVKHEKLSSDCQNALRNPTYLSGLDPDQVEMCYDPIVQSGGAYNLKFSIESDSRSLHFGTIICCLGVRYQSYCSNIIRSLMVNPTDEQSANYTYLHDLLDWCIEQIKPGVKIADFCQAIADKVSSERPKLAENLLRNYGFVTGIEFRDSNLLLSNKCTSAFRKGMTLNFNLGFQNLVNSLGKSQAEKQYALWLGDVLAVGVGDNGENTVYTLTAKRRPKSISLYIKEEEEEEEEDDVDENDDGDELVDGKNTSKSAKSKSTRSSNGTSSLVNAKKQGMPNGDSARNTQELLGRGHRRAIVDQKTRSEQTAEEKRMSRRRDLFQELLTSSTNRLTGLKTDTNADKKMKSSIAYKGAGQMPKEDDVHKLRIFVDKKYETVILPIFGLPTPFHISTIKNVSTSIEADYTYLRINFHHPGVLVGGKESSGFQSPESTYVKEMTYRASNIRRHGEVTIPSTNLNNAYRIIKEVLKRFRSREAEEKERANLVEQDALVVDHAKGAFRLKDLYIRPNLASKRVTGTLEAHSNGFRFTSVRGDQVDILYNNIKHAFYQPCDGEMIILLHFHLKNAIMYGKKKHTDIQFYTEVGELTTDLSKTHSRMQDRDDLEAEQMEREMREQIKLAFRSFVDRSENLAKRYDLEFEIPFRELGFHGCPFRSTVLMMPTSSALMSVVELPAFVVTLDEVEFVMLERVSLSIRTFDMVFVFKDYHKKPAMINSIPSTALELVKEWLLSCDIFYAEATKSLNWPKLMKTILDDPEGFVEQGGWSFVSPDEDDDEDEEDTEDDDENYAPSESELSGDGEEDGSGAASSSEEGDDDEDWEAEEDSDEPESLDSDESEGKDWDELEEEARKEDAKNALIEETAPKKRPHGRSPSPAAKKKSRHDSPKKKHKHR</sequence>
<keyword evidence="6" id="KW-0175">Coiled coil</keyword>
<keyword evidence="2 10" id="KW-0158">Chromosome</keyword>
<feature type="domain" description="FACT complex subunit SPT16 N-terminal lobe" evidence="12">
    <location>
        <begin position="6"/>
        <end position="163"/>
    </location>
</feature>
<evidence type="ECO:0000313" key="15">
    <source>
        <dbReference type="Proteomes" id="UP000050795"/>
    </source>
</evidence>
<dbReference type="InterPro" id="IPR029148">
    <property type="entry name" value="FACT-SPT16_Nlobe"/>
</dbReference>
<dbReference type="Proteomes" id="UP000050795">
    <property type="component" value="Unassembled WGS sequence"/>
</dbReference>
<dbReference type="Gene3D" id="3.90.230.10">
    <property type="entry name" value="Creatinase/methionine aminopeptidase superfamily"/>
    <property type="match status" value="1"/>
</dbReference>
<dbReference type="GO" id="GO:0031491">
    <property type="term" value="F:nucleosome binding"/>
    <property type="evidence" value="ECO:0007669"/>
    <property type="project" value="TreeGrafter"/>
</dbReference>
<dbReference type="Gene3D" id="2.30.29.30">
    <property type="entry name" value="Pleckstrin-homology domain (PH domain)/Phosphotyrosine-binding domain (PTB)"/>
    <property type="match status" value="1"/>
</dbReference>
<evidence type="ECO:0000256" key="7">
    <source>
        <dbReference type="ARBA" id="ARBA00023163"/>
    </source>
</evidence>
<evidence type="ECO:0000256" key="8">
    <source>
        <dbReference type="ARBA" id="ARBA00023204"/>
    </source>
</evidence>
<dbReference type="FunFam" id="2.30.29.210:FF:000001">
    <property type="entry name" value="FACT complex subunit spt16"/>
    <property type="match status" value="1"/>
</dbReference>
<feature type="region of interest" description="Disordered" evidence="11">
    <location>
        <begin position="965"/>
        <end position="1096"/>
    </location>
</feature>
<evidence type="ECO:0000313" key="16">
    <source>
        <dbReference type="WBParaSite" id="TREG1_118350.1"/>
    </source>
</evidence>
<dbReference type="GO" id="GO:0032786">
    <property type="term" value="P:positive regulation of DNA-templated transcription, elongation"/>
    <property type="evidence" value="ECO:0007669"/>
    <property type="project" value="UniProtKB-ARBA"/>
</dbReference>
<evidence type="ECO:0000256" key="3">
    <source>
        <dbReference type="ARBA" id="ARBA00022705"/>
    </source>
</evidence>
<comment type="subunit">
    <text evidence="10">Component of the FACT complex.</text>
</comment>
<evidence type="ECO:0000256" key="11">
    <source>
        <dbReference type="SAM" id="MobiDB-lite"/>
    </source>
</evidence>
<dbReference type="GO" id="GO:0006368">
    <property type="term" value="P:transcription elongation by RNA polymerase II"/>
    <property type="evidence" value="ECO:0007669"/>
    <property type="project" value="TreeGrafter"/>
</dbReference>
<evidence type="ECO:0000259" key="12">
    <source>
        <dbReference type="SMART" id="SM01285"/>
    </source>
</evidence>
<dbReference type="Gene3D" id="2.30.29.210">
    <property type="entry name" value="FACT complex subunit Spt16p/Cdc68p"/>
    <property type="match status" value="1"/>
</dbReference>
<feature type="region of interest" description="Disordered" evidence="11">
    <location>
        <begin position="429"/>
        <end position="523"/>
    </location>
</feature>
<dbReference type="Pfam" id="PF08512">
    <property type="entry name" value="Rttp106-like_middle"/>
    <property type="match status" value="1"/>
</dbReference>
<keyword evidence="15" id="KW-1185">Reference proteome</keyword>
<dbReference type="InterPro" id="IPR000994">
    <property type="entry name" value="Pept_M24"/>
</dbReference>
<organism evidence="15 16">
    <name type="scientific">Trichobilharzia regenti</name>
    <name type="common">Nasal bird schistosome</name>
    <dbReference type="NCBI Taxonomy" id="157069"/>
    <lineage>
        <taxon>Eukaryota</taxon>
        <taxon>Metazoa</taxon>
        <taxon>Spiralia</taxon>
        <taxon>Lophotrochozoa</taxon>
        <taxon>Platyhelminthes</taxon>
        <taxon>Trematoda</taxon>
        <taxon>Digenea</taxon>
        <taxon>Strigeidida</taxon>
        <taxon>Schistosomatoidea</taxon>
        <taxon>Schistosomatidae</taxon>
        <taxon>Trichobilharzia</taxon>
    </lineage>
</organism>
<keyword evidence="5 10" id="KW-0805">Transcription regulation</keyword>
<dbReference type="WBParaSite" id="TREG1_118350.1">
    <property type="protein sequence ID" value="TREG1_118350.1"/>
    <property type="gene ID" value="TREG1_118350"/>
</dbReference>
<feature type="compositionally biased region" description="Basic residues" evidence="11">
    <location>
        <begin position="1080"/>
        <end position="1096"/>
    </location>
</feature>
<evidence type="ECO:0000256" key="1">
    <source>
        <dbReference type="ARBA" id="ARBA00010779"/>
    </source>
</evidence>